<feature type="compositionally biased region" description="Basic and acidic residues" evidence="9">
    <location>
        <begin position="239"/>
        <end position="253"/>
    </location>
</feature>
<dbReference type="SUPFAM" id="SSF56112">
    <property type="entry name" value="Protein kinase-like (PK-like)"/>
    <property type="match status" value="1"/>
</dbReference>
<evidence type="ECO:0000256" key="7">
    <source>
        <dbReference type="ARBA" id="ARBA00023596"/>
    </source>
</evidence>
<evidence type="ECO:0000256" key="3">
    <source>
        <dbReference type="ARBA" id="ARBA00022679"/>
    </source>
</evidence>
<dbReference type="PANTHER" id="PTHR24058">
    <property type="entry name" value="DUAL SPECIFICITY PROTEIN KINASE"/>
    <property type="match status" value="1"/>
</dbReference>
<dbReference type="PROSITE" id="PS00108">
    <property type="entry name" value="PROTEIN_KINASE_ST"/>
    <property type="match status" value="1"/>
</dbReference>
<name>A0AAD3YFI3_9TREE</name>
<dbReference type="Proteomes" id="UP001222932">
    <property type="component" value="Unassembled WGS sequence"/>
</dbReference>
<dbReference type="InterPro" id="IPR011009">
    <property type="entry name" value="Kinase-like_dom_sf"/>
</dbReference>
<evidence type="ECO:0000256" key="6">
    <source>
        <dbReference type="ARBA" id="ARBA00022840"/>
    </source>
</evidence>
<evidence type="ECO:0000256" key="8">
    <source>
        <dbReference type="PROSITE-ProRule" id="PRU10141"/>
    </source>
</evidence>
<dbReference type="PROSITE" id="PS00107">
    <property type="entry name" value="PROTEIN_KINASE_ATP"/>
    <property type="match status" value="1"/>
</dbReference>
<proteinExistence type="inferred from homology"/>
<dbReference type="InterPro" id="IPR044092">
    <property type="entry name" value="STKc_PRP4"/>
</dbReference>
<evidence type="ECO:0000256" key="1">
    <source>
        <dbReference type="ARBA" id="ARBA00012513"/>
    </source>
</evidence>
<feature type="domain" description="Protein kinase" evidence="10">
    <location>
        <begin position="367"/>
        <end position="682"/>
    </location>
</feature>
<dbReference type="Gene3D" id="3.30.200.20">
    <property type="entry name" value="Phosphorylase Kinase, domain 1"/>
    <property type="match status" value="1"/>
</dbReference>
<reference evidence="11" key="1">
    <citation type="journal article" date="2023" name="BMC Genomics">
        <title>Chromosome-level genome assemblies of Cutaneotrichosporon spp. (Trichosporonales, Basidiomycota) reveal imbalanced evolution between nucleotide sequences and chromosome synteny.</title>
        <authorList>
            <person name="Kobayashi Y."/>
            <person name="Kayamori A."/>
            <person name="Aoki K."/>
            <person name="Shiwa Y."/>
            <person name="Matsutani M."/>
            <person name="Fujita N."/>
            <person name="Sugita T."/>
            <person name="Iwasaki W."/>
            <person name="Tanaka N."/>
            <person name="Takashima M."/>
        </authorList>
    </citation>
    <scope>NUCLEOTIDE SEQUENCE</scope>
    <source>
        <strain evidence="11">HIS016</strain>
    </source>
</reference>
<organism evidence="11 12">
    <name type="scientific">Cutaneotrichosporon spelunceum</name>
    <dbReference type="NCBI Taxonomy" id="1672016"/>
    <lineage>
        <taxon>Eukaryota</taxon>
        <taxon>Fungi</taxon>
        <taxon>Dikarya</taxon>
        <taxon>Basidiomycota</taxon>
        <taxon>Agaricomycotina</taxon>
        <taxon>Tremellomycetes</taxon>
        <taxon>Trichosporonales</taxon>
        <taxon>Trichosporonaceae</taxon>
        <taxon>Cutaneotrichosporon</taxon>
    </lineage>
</organism>
<sequence>MSTGKRGNWRDAYLDRERDRDRDKPGHRDDRERDRDRDKPGHRDDRERGRHARDYDRARDHRDWRHSDKRQHDDAEEGEITSPRGSASPTRYSVRDSPRRADRTSPRRDFPALRADQPEPEPELSAEDEEDDLEKKLAEKRRRREAIMAKFRAGETAKPPLVAITSAAGSPNSTQPLPSGVESVTGNGINSESGATPLLKALGTRSVTGAPISVSTPGASGAATPVGLEPSLPSTPMGKDFDLEKHGERHDAETGEDVSAAEYDDASDKAERGARADPASKPPPADDEWEEVEIEVDDEDDDMDMFAAFGDEEPVKKKRKIKVRRRKDGTTIQAPAVQAALEVVDNVDDTEGYYRITPGEVLDDGRYQVTVTLGKGMFSAVVKAKVLKAVGGERAADVVGREVAIKLMRSQESMYVAGRKEAQILKLLNDADPEDKKHIVRMERTFEHKGHLAIVTESLSMNLRDVIKRFGKDMLLALSLMRKCSIVHADIKPDNVLVSENKAVLKVCDLGTAAEVSDGEITPYLVSRFYRAPEIILGLPYDTAIDIWAIGCTLFELYTGKILFPGRSNNHMLLLQQETKGKLPHRMIKKAQLGAMHFDENNNFLSAETDRITGADVVKTVVISKATRDLRSRLMPSSSVQAKMGVDELKQLQQFVDLLDKCLMLDPVRRISPREALLHPFVTGQHTHA</sequence>
<comment type="similarity">
    <text evidence="7">Belongs to the protein kinase superfamily. CMGC Ser/Thr protein kinase family.</text>
</comment>
<dbReference type="GO" id="GO:0004674">
    <property type="term" value="F:protein serine/threonine kinase activity"/>
    <property type="evidence" value="ECO:0007669"/>
    <property type="project" value="UniProtKB-KW"/>
</dbReference>
<dbReference type="Gene3D" id="1.10.510.10">
    <property type="entry name" value="Transferase(Phosphotransferase) domain 1"/>
    <property type="match status" value="1"/>
</dbReference>
<evidence type="ECO:0000313" key="11">
    <source>
        <dbReference type="EMBL" id="GMK60022.1"/>
    </source>
</evidence>
<dbReference type="SMART" id="SM00220">
    <property type="entry name" value="S_TKc"/>
    <property type="match status" value="1"/>
</dbReference>
<evidence type="ECO:0000256" key="4">
    <source>
        <dbReference type="ARBA" id="ARBA00022741"/>
    </source>
</evidence>
<evidence type="ECO:0000259" key="10">
    <source>
        <dbReference type="PROSITE" id="PS50011"/>
    </source>
</evidence>
<dbReference type="Pfam" id="PF00069">
    <property type="entry name" value="Pkinase"/>
    <property type="match status" value="1"/>
</dbReference>
<gene>
    <name evidence="11" type="primary">PRP4</name>
    <name evidence="11" type="ORF">CspeluHIS016_0902390</name>
</gene>
<keyword evidence="6 8" id="KW-0067">ATP-binding</keyword>
<feature type="compositionally biased region" description="Basic and acidic residues" evidence="9">
    <location>
        <begin position="93"/>
        <end position="111"/>
    </location>
</feature>
<keyword evidence="5" id="KW-0418">Kinase</keyword>
<dbReference type="InterPro" id="IPR000719">
    <property type="entry name" value="Prot_kinase_dom"/>
</dbReference>
<keyword evidence="12" id="KW-1185">Reference proteome</keyword>
<protein>
    <recommendedName>
        <fullName evidence="1">non-specific serine/threonine protein kinase</fullName>
        <ecNumber evidence="1">2.7.11.1</ecNumber>
    </recommendedName>
</protein>
<dbReference type="FunFam" id="1.10.510.10:FF:000078">
    <property type="entry name" value="Serine/threonine-protein kinase PRP4 homolog"/>
    <property type="match status" value="1"/>
</dbReference>
<feature type="binding site" evidence="8">
    <location>
        <position position="406"/>
    </location>
    <ligand>
        <name>ATP</name>
        <dbReference type="ChEBI" id="CHEBI:30616"/>
    </ligand>
</feature>
<dbReference type="GO" id="GO:0005524">
    <property type="term" value="F:ATP binding"/>
    <property type="evidence" value="ECO:0007669"/>
    <property type="project" value="UniProtKB-UniRule"/>
</dbReference>
<evidence type="ECO:0000313" key="12">
    <source>
        <dbReference type="Proteomes" id="UP001222932"/>
    </source>
</evidence>
<feature type="compositionally biased region" description="Polar residues" evidence="9">
    <location>
        <begin position="167"/>
        <end position="194"/>
    </location>
</feature>
<evidence type="ECO:0000256" key="2">
    <source>
        <dbReference type="ARBA" id="ARBA00022527"/>
    </source>
</evidence>
<dbReference type="GO" id="GO:0045292">
    <property type="term" value="P:mRNA cis splicing, via spliceosome"/>
    <property type="evidence" value="ECO:0007669"/>
    <property type="project" value="InterPro"/>
</dbReference>
<comment type="caution">
    <text evidence="11">The sequence shown here is derived from an EMBL/GenBank/DDBJ whole genome shotgun (WGS) entry which is preliminary data.</text>
</comment>
<dbReference type="InterPro" id="IPR008271">
    <property type="entry name" value="Ser/Thr_kinase_AS"/>
</dbReference>
<keyword evidence="4 8" id="KW-0547">Nucleotide-binding</keyword>
<feature type="compositionally biased region" description="Basic and acidic residues" evidence="9">
    <location>
        <begin position="8"/>
        <end position="73"/>
    </location>
</feature>
<dbReference type="InterPro" id="IPR050494">
    <property type="entry name" value="Ser_Thr_dual-spec_kinase"/>
</dbReference>
<keyword evidence="2" id="KW-0723">Serine/threonine-protein kinase</keyword>
<feature type="compositionally biased region" description="Acidic residues" evidence="9">
    <location>
        <begin position="118"/>
        <end position="132"/>
    </location>
</feature>
<dbReference type="PROSITE" id="PS50011">
    <property type="entry name" value="PROTEIN_KINASE_DOM"/>
    <property type="match status" value="1"/>
</dbReference>
<dbReference type="AlphaFoldDB" id="A0AAD3YFI3"/>
<feature type="region of interest" description="Disordered" evidence="9">
    <location>
        <begin position="1"/>
        <end position="139"/>
    </location>
</feature>
<dbReference type="EC" id="2.7.11.1" evidence="1"/>
<feature type="compositionally biased region" description="Basic and acidic residues" evidence="9">
    <location>
        <begin position="266"/>
        <end position="275"/>
    </location>
</feature>
<evidence type="ECO:0000256" key="9">
    <source>
        <dbReference type="SAM" id="MobiDB-lite"/>
    </source>
</evidence>
<keyword evidence="3" id="KW-0808">Transferase</keyword>
<accession>A0AAD3YFI3</accession>
<dbReference type="InterPro" id="IPR017441">
    <property type="entry name" value="Protein_kinase_ATP_BS"/>
</dbReference>
<dbReference type="CDD" id="cd14135">
    <property type="entry name" value="STKc_PRP4"/>
    <property type="match status" value="1"/>
</dbReference>
<feature type="region of interest" description="Disordered" evidence="9">
    <location>
        <begin position="165"/>
        <end position="291"/>
    </location>
</feature>
<dbReference type="EMBL" id="BTCM01000009">
    <property type="protein sequence ID" value="GMK60022.1"/>
    <property type="molecule type" value="Genomic_DNA"/>
</dbReference>
<evidence type="ECO:0000256" key="5">
    <source>
        <dbReference type="ARBA" id="ARBA00022777"/>
    </source>
</evidence>
<reference evidence="11" key="2">
    <citation type="submission" date="2023-06" db="EMBL/GenBank/DDBJ databases">
        <authorList>
            <person name="Kobayashi Y."/>
            <person name="Kayamori A."/>
            <person name="Aoki K."/>
            <person name="Shiwa Y."/>
            <person name="Fujita N."/>
            <person name="Sugita T."/>
            <person name="Iwasaki W."/>
            <person name="Tanaka N."/>
            <person name="Takashima M."/>
        </authorList>
    </citation>
    <scope>NUCLEOTIDE SEQUENCE</scope>
    <source>
        <strain evidence="11">HIS016</strain>
    </source>
</reference>
<dbReference type="PANTHER" id="PTHR24058:SF103">
    <property type="entry name" value="SERINE_THREONINE-PROTEIN KINASE PRP4 HOMOLOG"/>
    <property type="match status" value="1"/>
</dbReference>